<evidence type="ECO:0000256" key="1">
    <source>
        <dbReference type="ARBA" id="ARBA00004123"/>
    </source>
</evidence>
<dbReference type="PROSITE" id="PS50157">
    <property type="entry name" value="ZINC_FINGER_C2H2_2"/>
    <property type="match status" value="4"/>
</dbReference>
<gene>
    <name evidence="11" type="ORF">CHIRRI_LOCUS10330</name>
</gene>
<dbReference type="Gene3D" id="3.30.160.60">
    <property type="entry name" value="Classic Zinc Finger"/>
    <property type="match status" value="4"/>
</dbReference>
<dbReference type="PANTHER" id="PTHR24379:SF121">
    <property type="entry name" value="C2H2-TYPE DOMAIN-CONTAINING PROTEIN"/>
    <property type="match status" value="1"/>
</dbReference>
<dbReference type="GO" id="GO:0008270">
    <property type="term" value="F:zinc ion binding"/>
    <property type="evidence" value="ECO:0007669"/>
    <property type="project" value="UniProtKB-KW"/>
</dbReference>
<feature type="domain" description="C2H2-type" evidence="10">
    <location>
        <begin position="113"/>
        <end position="142"/>
    </location>
</feature>
<evidence type="ECO:0000256" key="3">
    <source>
        <dbReference type="ARBA" id="ARBA00022737"/>
    </source>
</evidence>
<dbReference type="PROSITE" id="PS00028">
    <property type="entry name" value="ZINC_FINGER_C2H2_1"/>
    <property type="match status" value="4"/>
</dbReference>
<comment type="subcellular location">
    <subcellularLocation>
        <location evidence="1">Nucleus</location>
    </subcellularLocation>
</comment>
<dbReference type="FunFam" id="3.30.160.60:FF:000204">
    <property type="entry name" value="Zinc finger protein 331"/>
    <property type="match status" value="1"/>
</dbReference>
<evidence type="ECO:0000256" key="7">
    <source>
        <dbReference type="ARBA" id="ARBA00023242"/>
    </source>
</evidence>
<feature type="compositionally biased region" description="Basic residues" evidence="9">
    <location>
        <begin position="466"/>
        <end position="478"/>
    </location>
</feature>
<dbReference type="InterPro" id="IPR036236">
    <property type="entry name" value="Znf_C2H2_sf"/>
</dbReference>
<sequence>MDTHMIHHKIKAEWTRSCSNETHGESTIKYIKNDKIEQKTKSGKVKILEQIVLRPSHEESLLLSTNNDLKVEVINKKTSSKKNEDTRSRKCQVCEKSFPVSNFDEHVKSHSLFECTEQDCDKKFKRKSSLRKHMYIHKGKFKYLCEDCKETFIDKCKYQIHIASKHKKIEKLYECKECEKTFTSADYLRKHQITHKDEYPYPCTVCNQKFKWLTSLQAHNMIHTQNKTMVQCKECFKRFFNQRTLERHMNIHKNIKYNCKICNSVVSTRKDNIMRHIRHLHTDIPRNEVSNHIVTVEDSIKVHETVNVNQEIDEIEITDDDESNDLIIDESVQEEAEQEIILDIQPQSVINNRVNVIQSIGNPNKNQINQQQAPQSITKSNDEKSIDNKETETTTSNTSQVINDISNHNQSGKIDTEIPLPPKKKAIAKYNPIEHYRKILGLSETNTSSTSKESEESSEPVFPDHWRKRTSQNFLFRR</sequence>
<keyword evidence="6" id="KW-0238">DNA-binding</keyword>
<feature type="compositionally biased region" description="Basic and acidic residues" evidence="9">
    <location>
        <begin position="380"/>
        <end position="392"/>
    </location>
</feature>
<evidence type="ECO:0000256" key="2">
    <source>
        <dbReference type="ARBA" id="ARBA00022723"/>
    </source>
</evidence>
<keyword evidence="2" id="KW-0479">Metal-binding</keyword>
<evidence type="ECO:0000313" key="12">
    <source>
        <dbReference type="Proteomes" id="UP001153620"/>
    </source>
</evidence>
<protein>
    <recommendedName>
        <fullName evidence="10">C2H2-type domain-containing protein</fullName>
    </recommendedName>
</protein>
<dbReference type="GO" id="GO:0003677">
    <property type="term" value="F:DNA binding"/>
    <property type="evidence" value="ECO:0007669"/>
    <property type="project" value="UniProtKB-KW"/>
</dbReference>
<dbReference type="SMART" id="SM00355">
    <property type="entry name" value="ZnF_C2H2"/>
    <property type="match status" value="7"/>
</dbReference>
<dbReference type="Pfam" id="PF00096">
    <property type="entry name" value="zf-C2H2"/>
    <property type="match status" value="3"/>
</dbReference>
<dbReference type="GO" id="GO:0005634">
    <property type="term" value="C:nucleus"/>
    <property type="evidence" value="ECO:0007669"/>
    <property type="project" value="UniProtKB-SubCell"/>
</dbReference>
<keyword evidence="12" id="KW-1185">Reference proteome</keyword>
<keyword evidence="5" id="KW-0862">Zinc</keyword>
<keyword evidence="3" id="KW-0677">Repeat</keyword>
<accession>A0A9N9S2M2</accession>
<keyword evidence="4 8" id="KW-0863">Zinc-finger</keyword>
<reference evidence="11" key="1">
    <citation type="submission" date="2022-01" db="EMBL/GenBank/DDBJ databases">
        <authorList>
            <person name="King R."/>
        </authorList>
    </citation>
    <scope>NUCLEOTIDE SEQUENCE</scope>
</reference>
<feature type="region of interest" description="Disordered" evidence="9">
    <location>
        <begin position="441"/>
        <end position="478"/>
    </location>
</feature>
<name>A0A9N9S2M2_9DIPT</name>
<evidence type="ECO:0000256" key="9">
    <source>
        <dbReference type="SAM" id="MobiDB-lite"/>
    </source>
</evidence>
<organism evidence="11 12">
    <name type="scientific">Chironomus riparius</name>
    <dbReference type="NCBI Taxonomy" id="315576"/>
    <lineage>
        <taxon>Eukaryota</taxon>
        <taxon>Metazoa</taxon>
        <taxon>Ecdysozoa</taxon>
        <taxon>Arthropoda</taxon>
        <taxon>Hexapoda</taxon>
        <taxon>Insecta</taxon>
        <taxon>Pterygota</taxon>
        <taxon>Neoptera</taxon>
        <taxon>Endopterygota</taxon>
        <taxon>Diptera</taxon>
        <taxon>Nematocera</taxon>
        <taxon>Chironomoidea</taxon>
        <taxon>Chironomidae</taxon>
        <taxon>Chironominae</taxon>
        <taxon>Chironomus</taxon>
    </lineage>
</organism>
<evidence type="ECO:0000256" key="5">
    <source>
        <dbReference type="ARBA" id="ARBA00022833"/>
    </source>
</evidence>
<reference evidence="11" key="2">
    <citation type="submission" date="2022-10" db="EMBL/GenBank/DDBJ databases">
        <authorList>
            <consortium name="ENA_rothamsted_submissions"/>
            <consortium name="culmorum"/>
            <person name="King R."/>
        </authorList>
    </citation>
    <scope>NUCLEOTIDE SEQUENCE</scope>
</reference>
<feature type="domain" description="C2H2-type" evidence="10">
    <location>
        <begin position="201"/>
        <end position="228"/>
    </location>
</feature>
<evidence type="ECO:0000259" key="10">
    <source>
        <dbReference type="PROSITE" id="PS50157"/>
    </source>
</evidence>
<evidence type="ECO:0000256" key="8">
    <source>
        <dbReference type="PROSITE-ProRule" id="PRU00042"/>
    </source>
</evidence>
<evidence type="ECO:0000313" key="11">
    <source>
        <dbReference type="EMBL" id="CAG9807481.1"/>
    </source>
</evidence>
<proteinExistence type="predicted"/>
<dbReference type="InterPro" id="IPR013087">
    <property type="entry name" value="Znf_C2H2_type"/>
</dbReference>
<feature type="domain" description="C2H2-type" evidence="10">
    <location>
        <begin position="230"/>
        <end position="257"/>
    </location>
</feature>
<dbReference type="Proteomes" id="UP001153620">
    <property type="component" value="Chromosome 3"/>
</dbReference>
<dbReference type="PANTHER" id="PTHR24379">
    <property type="entry name" value="KRAB AND ZINC FINGER DOMAIN-CONTAINING"/>
    <property type="match status" value="1"/>
</dbReference>
<feature type="compositionally biased region" description="Polar residues" evidence="9">
    <location>
        <begin position="362"/>
        <end position="379"/>
    </location>
</feature>
<dbReference type="AlphaFoldDB" id="A0A9N9S2M2"/>
<dbReference type="SUPFAM" id="SSF57667">
    <property type="entry name" value="beta-beta-alpha zinc fingers"/>
    <property type="match status" value="3"/>
</dbReference>
<keyword evidence="7" id="KW-0539">Nucleus</keyword>
<feature type="domain" description="C2H2-type" evidence="10">
    <location>
        <begin position="173"/>
        <end position="200"/>
    </location>
</feature>
<feature type="region of interest" description="Disordered" evidence="9">
    <location>
        <begin position="362"/>
        <end position="420"/>
    </location>
</feature>
<evidence type="ECO:0000256" key="4">
    <source>
        <dbReference type="ARBA" id="ARBA00022771"/>
    </source>
</evidence>
<dbReference type="OrthoDB" id="7783437at2759"/>
<dbReference type="EMBL" id="OU895879">
    <property type="protein sequence ID" value="CAG9807481.1"/>
    <property type="molecule type" value="Genomic_DNA"/>
</dbReference>
<evidence type="ECO:0000256" key="6">
    <source>
        <dbReference type="ARBA" id="ARBA00023125"/>
    </source>
</evidence>
<feature type="compositionally biased region" description="Polar residues" evidence="9">
    <location>
        <begin position="400"/>
        <end position="413"/>
    </location>
</feature>